<evidence type="ECO:0000256" key="9">
    <source>
        <dbReference type="ARBA" id="ARBA00023037"/>
    </source>
</evidence>
<dbReference type="GO" id="GO:0048513">
    <property type="term" value="P:animal organ development"/>
    <property type="evidence" value="ECO:0007669"/>
    <property type="project" value="UniProtKB-ARBA"/>
</dbReference>
<dbReference type="GO" id="GO:0042592">
    <property type="term" value="P:homeostatic process"/>
    <property type="evidence" value="ECO:0007669"/>
    <property type="project" value="UniProtKB-ARBA"/>
</dbReference>
<reference evidence="17 18" key="1">
    <citation type="journal article" date="2017" name="Gigascience">
        <title>Genome sequence of the small brown planthopper, Laodelphax striatellus.</title>
        <authorList>
            <person name="Zhu J."/>
            <person name="Jiang F."/>
            <person name="Wang X."/>
            <person name="Yang P."/>
            <person name="Bao Y."/>
            <person name="Zhao W."/>
            <person name="Wang W."/>
            <person name="Lu H."/>
            <person name="Wang Q."/>
            <person name="Cui N."/>
            <person name="Li J."/>
            <person name="Chen X."/>
            <person name="Luo L."/>
            <person name="Yu J."/>
            <person name="Kang L."/>
            <person name="Cui F."/>
        </authorList>
    </citation>
    <scope>NUCLEOTIDE SEQUENCE [LARGE SCALE GENOMIC DNA]</scope>
    <source>
        <strain evidence="17">Lst14</strain>
    </source>
</reference>
<dbReference type="Gene3D" id="2.60.40.1510">
    <property type="entry name" value="ntegrin, alpha v. Chain A, domain 3"/>
    <property type="match status" value="1"/>
</dbReference>
<gene>
    <name evidence="17" type="ORF">LSTR_LSTR014396</name>
</gene>
<sequence>MILIILLFLFHINLFVSPCQWYEEFSAHCSGAGTYSCGICECDDAHFGRRCECDTNHLKAGAGDDMTAGCRPDNATAVDCSGRGMCVCGQCECESRANPEEQITGAFCECDNFSCDRYDGVLCSGPEQGTCECGQCVCKPGWTHGARGQACDCRTGNDTCVAPGGNGEVCSGRGRCECGKCRCSEEEATGRRYTGQFCEKCTWTKRKTRVSVYLMMKTNCRFEFVYWYNRTSIVVEAQKERQCPPQVFILGIVLGVIGAIVLIGLALLLLWKLLTTIHDRREFAKFEKERTLAKWDTGENPIYKQATSTFKNPTYAGK</sequence>
<dbReference type="InterPro" id="IPR015812">
    <property type="entry name" value="Integrin_bsu"/>
</dbReference>
<evidence type="ECO:0000256" key="14">
    <source>
        <dbReference type="SAM" id="Phobius"/>
    </source>
</evidence>
<evidence type="ECO:0000256" key="7">
    <source>
        <dbReference type="ARBA" id="ARBA00022737"/>
    </source>
</evidence>
<dbReference type="PRINTS" id="PR01186">
    <property type="entry name" value="INTEGRINB"/>
</dbReference>
<comment type="similarity">
    <text evidence="2">Belongs to the integrin beta chain family.</text>
</comment>
<evidence type="ECO:0000256" key="1">
    <source>
        <dbReference type="ARBA" id="ARBA00004591"/>
    </source>
</evidence>
<evidence type="ECO:0000256" key="3">
    <source>
        <dbReference type="ARBA" id="ARBA00022475"/>
    </source>
</evidence>
<dbReference type="Gene3D" id="1.20.5.100">
    <property type="entry name" value="Cytochrome c1, transmembrane anchor, C-terminal"/>
    <property type="match status" value="1"/>
</dbReference>
<keyword evidence="8 14" id="KW-1133">Transmembrane helix</keyword>
<dbReference type="SUPFAM" id="SSF57196">
    <property type="entry name" value="EGF/Laminin"/>
    <property type="match status" value="1"/>
</dbReference>
<comment type="subcellular location">
    <subcellularLocation>
        <location evidence="1">Lateral cell membrane</location>
        <topology evidence="1">Single-pass type I membrane protein</topology>
    </subcellularLocation>
</comment>
<keyword evidence="12" id="KW-0675">Receptor</keyword>
<dbReference type="InterPro" id="IPR057243">
    <property type="entry name" value="Integrin_I-EGF_CS"/>
</dbReference>
<evidence type="ECO:0000256" key="13">
    <source>
        <dbReference type="ARBA" id="ARBA00023180"/>
    </source>
</evidence>
<dbReference type="SMART" id="SM01241">
    <property type="entry name" value="Integrin_b_cyt"/>
    <property type="match status" value="1"/>
</dbReference>
<evidence type="ECO:0000313" key="18">
    <source>
        <dbReference type="Proteomes" id="UP000291343"/>
    </source>
</evidence>
<proteinExistence type="inferred from homology"/>
<evidence type="ECO:0000256" key="4">
    <source>
        <dbReference type="ARBA" id="ARBA00022536"/>
    </source>
</evidence>
<keyword evidence="9" id="KW-0401">Integrin</keyword>
<dbReference type="OrthoDB" id="410592at2759"/>
<dbReference type="PANTHER" id="PTHR10082:SF60">
    <property type="entry name" value="INTEGRIN BETA-PS"/>
    <property type="match status" value="1"/>
</dbReference>
<keyword evidence="3" id="KW-1003">Cell membrane</keyword>
<organism evidence="17 18">
    <name type="scientific">Laodelphax striatellus</name>
    <name type="common">Small brown planthopper</name>
    <name type="synonym">Delphax striatella</name>
    <dbReference type="NCBI Taxonomy" id="195883"/>
    <lineage>
        <taxon>Eukaryota</taxon>
        <taxon>Metazoa</taxon>
        <taxon>Ecdysozoa</taxon>
        <taxon>Arthropoda</taxon>
        <taxon>Hexapoda</taxon>
        <taxon>Insecta</taxon>
        <taxon>Pterygota</taxon>
        <taxon>Neoptera</taxon>
        <taxon>Paraneoptera</taxon>
        <taxon>Hemiptera</taxon>
        <taxon>Auchenorrhyncha</taxon>
        <taxon>Fulgoroidea</taxon>
        <taxon>Delphacidae</taxon>
        <taxon>Criomorphinae</taxon>
        <taxon>Laodelphax</taxon>
    </lineage>
</organism>
<dbReference type="InterPro" id="IPR040622">
    <property type="entry name" value="EGF_integrin_1"/>
</dbReference>
<keyword evidence="11" id="KW-1015">Disulfide bond</keyword>
<dbReference type="GO" id="GO:0098609">
    <property type="term" value="P:cell-cell adhesion"/>
    <property type="evidence" value="ECO:0007669"/>
    <property type="project" value="TreeGrafter"/>
</dbReference>
<dbReference type="GO" id="GO:0030016">
    <property type="term" value="C:myofibril"/>
    <property type="evidence" value="ECO:0007669"/>
    <property type="project" value="UniProtKB-ARBA"/>
</dbReference>
<dbReference type="GO" id="GO:0036477">
    <property type="term" value="C:somatodendritic compartment"/>
    <property type="evidence" value="ECO:0007669"/>
    <property type="project" value="UniProtKB-ARBA"/>
</dbReference>
<dbReference type="Proteomes" id="UP000291343">
    <property type="component" value="Unassembled WGS sequence"/>
</dbReference>
<dbReference type="FunFam" id="2.10.25.10:FF:000098">
    <property type="entry name" value="Integrin beta"/>
    <property type="match status" value="1"/>
</dbReference>
<dbReference type="GO" id="GO:1902903">
    <property type="term" value="P:regulation of supramolecular fiber organization"/>
    <property type="evidence" value="ECO:0007669"/>
    <property type="project" value="UniProtKB-ARBA"/>
</dbReference>
<evidence type="ECO:0000256" key="12">
    <source>
        <dbReference type="ARBA" id="ARBA00023170"/>
    </source>
</evidence>
<feature type="transmembrane region" description="Helical" evidence="14">
    <location>
        <begin position="247"/>
        <end position="271"/>
    </location>
</feature>
<keyword evidence="5 14" id="KW-0812">Transmembrane</keyword>
<dbReference type="FunFam" id="2.10.25.10:FF:000155">
    <property type="entry name" value="Integrin beta"/>
    <property type="match status" value="1"/>
</dbReference>
<dbReference type="PANTHER" id="PTHR10082">
    <property type="entry name" value="INTEGRIN BETA SUBUNIT"/>
    <property type="match status" value="1"/>
</dbReference>
<evidence type="ECO:0000313" key="17">
    <source>
        <dbReference type="EMBL" id="RZF37188.1"/>
    </source>
</evidence>
<dbReference type="STRING" id="195883.A0A482WUP3"/>
<dbReference type="GO" id="GO:0005925">
    <property type="term" value="C:focal adhesion"/>
    <property type="evidence" value="ECO:0007669"/>
    <property type="project" value="TreeGrafter"/>
</dbReference>
<dbReference type="GO" id="GO:0009986">
    <property type="term" value="C:cell surface"/>
    <property type="evidence" value="ECO:0007669"/>
    <property type="project" value="TreeGrafter"/>
</dbReference>
<dbReference type="GO" id="GO:0007229">
    <property type="term" value="P:integrin-mediated signaling pathway"/>
    <property type="evidence" value="ECO:0007669"/>
    <property type="project" value="UniProtKB-KW"/>
</dbReference>
<dbReference type="InterPro" id="IPR014836">
    <property type="entry name" value="Integrin_bsu_cyt_dom"/>
</dbReference>
<dbReference type="EMBL" id="QKKF02025183">
    <property type="protein sequence ID" value="RZF37188.1"/>
    <property type="molecule type" value="Genomic_DNA"/>
</dbReference>
<dbReference type="PROSITE" id="PS52047">
    <property type="entry name" value="I_EGF_2"/>
    <property type="match status" value="2"/>
</dbReference>
<dbReference type="GO" id="GO:0043005">
    <property type="term" value="C:neuron projection"/>
    <property type="evidence" value="ECO:0007669"/>
    <property type="project" value="UniProtKB-ARBA"/>
</dbReference>
<evidence type="ECO:0000256" key="15">
    <source>
        <dbReference type="SAM" id="SignalP"/>
    </source>
</evidence>
<dbReference type="GO" id="GO:0005178">
    <property type="term" value="F:integrin binding"/>
    <property type="evidence" value="ECO:0007669"/>
    <property type="project" value="TreeGrafter"/>
</dbReference>
<evidence type="ECO:0000256" key="8">
    <source>
        <dbReference type="ARBA" id="ARBA00022989"/>
    </source>
</evidence>
<feature type="signal peptide" evidence="15">
    <location>
        <begin position="1"/>
        <end position="21"/>
    </location>
</feature>
<dbReference type="Pfam" id="PF18372">
    <property type="entry name" value="I-EGF_1"/>
    <property type="match status" value="1"/>
</dbReference>
<name>A0A482WUP3_LAOST</name>
<dbReference type="GO" id="GO:0008305">
    <property type="term" value="C:integrin complex"/>
    <property type="evidence" value="ECO:0007669"/>
    <property type="project" value="TreeGrafter"/>
</dbReference>
<keyword evidence="4" id="KW-0245">EGF-like domain</keyword>
<protein>
    <recommendedName>
        <fullName evidence="16">Integrin beta subunit cytoplasmic domain-containing protein</fullName>
    </recommendedName>
</protein>
<evidence type="ECO:0000256" key="11">
    <source>
        <dbReference type="ARBA" id="ARBA00023157"/>
    </source>
</evidence>
<dbReference type="GO" id="GO:0051130">
    <property type="term" value="P:positive regulation of cellular component organization"/>
    <property type="evidence" value="ECO:0007669"/>
    <property type="project" value="UniProtKB-ARBA"/>
</dbReference>
<feature type="domain" description="Integrin beta subunit cytoplasmic" evidence="16">
    <location>
        <begin position="272"/>
        <end position="318"/>
    </location>
</feature>
<dbReference type="GO" id="GO:0016328">
    <property type="term" value="C:lateral plasma membrane"/>
    <property type="evidence" value="ECO:0007669"/>
    <property type="project" value="UniProtKB-SubCell"/>
</dbReference>
<dbReference type="SMR" id="A0A482WUP3"/>
<dbReference type="GO" id="GO:0030334">
    <property type="term" value="P:regulation of cell migration"/>
    <property type="evidence" value="ECO:0007669"/>
    <property type="project" value="UniProtKB-ARBA"/>
</dbReference>
<dbReference type="AlphaFoldDB" id="A0A482WUP3"/>
<accession>A0A482WUP3</accession>
<evidence type="ECO:0000256" key="2">
    <source>
        <dbReference type="ARBA" id="ARBA00007449"/>
    </source>
</evidence>
<keyword evidence="7" id="KW-0677">Repeat</keyword>
<dbReference type="GO" id="GO:0016477">
    <property type="term" value="P:cell migration"/>
    <property type="evidence" value="ECO:0007669"/>
    <property type="project" value="TreeGrafter"/>
</dbReference>
<keyword evidence="18" id="KW-1185">Reference proteome</keyword>
<dbReference type="GO" id="GO:0110020">
    <property type="term" value="P:regulation of actomyosin structure organization"/>
    <property type="evidence" value="ECO:0007669"/>
    <property type="project" value="UniProtKB-ARBA"/>
</dbReference>
<dbReference type="Pfam" id="PF08725">
    <property type="entry name" value="Integrin_b_cyt"/>
    <property type="match status" value="1"/>
</dbReference>
<dbReference type="Pfam" id="PF23105">
    <property type="entry name" value="EGF_integrin"/>
    <property type="match status" value="2"/>
</dbReference>
<keyword evidence="6 15" id="KW-0732">Signal</keyword>
<keyword evidence="13" id="KW-0325">Glycoprotein</keyword>
<evidence type="ECO:0000256" key="10">
    <source>
        <dbReference type="ARBA" id="ARBA00023136"/>
    </source>
</evidence>
<dbReference type="PROSITE" id="PS00243">
    <property type="entry name" value="I_EGF_1"/>
    <property type="match status" value="2"/>
</dbReference>
<evidence type="ECO:0000256" key="5">
    <source>
        <dbReference type="ARBA" id="ARBA00022692"/>
    </source>
</evidence>
<dbReference type="FunFam" id="1.20.5.100:FF:000002">
    <property type="entry name" value="Integrin beta"/>
    <property type="match status" value="1"/>
</dbReference>
<dbReference type="Gene3D" id="2.10.25.10">
    <property type="entry name" value="Laminin"/>
    <property type="match status" value="3"/>
</dbReference>
<comment type="caution">
    <text evidence="17">The sequence shown here is derived from an EMBL/GenBank/DDBJ whole genome shotgun (WGS) entry which is preliminary data.</text>
</comment>
<keyword evidence="10 14" id="KW-0472">Membrane</keyword>
<dbReference type="GO" id="GO:0033627">
    <property type="term" value="P:cell adhesion mediated by integrin"/>
    <property type="evidence" value="ECO:0007669"/>
    <property type="project" value="TreeGrafter"/>
</dbReference>
<dbReference type="InParanoid" id="A0A482WUP3"/>
<dbReference type="GO" id="GO:0002164">
    <property type="term" value="P:larval development"/>
    <property type="evidence" value="ECO:0007669"/>
    <property type="project" value="UniProtKB-ARBA"/>
</dbReference>
<dbReference type="InterPro" id="IPR057073">
    <property type="entry name" value="EGF_integrin_2"/>
</dbReference>
<dbReference type="GO" id="GO:0007160">
    <property type="term" value="P:cell-matrix adhesion"/>
    <property type="evidence" value="ECO:0007669"/>
    <property type="project" value="TreeGrafter"/>
</dbReference>
<evidence type="ECO:0000259" key="16">
    <source>
        <dbReference type="SMART" id="SM01241"/>
    </source>
</evidence>
<evidence type="ECO:0000256" key="6">
    <source>
        <dbReference type="ARBA" id="ARBA00022729"/>
    </source>
</evidence>
<feature type="chain" id="PRO_5019869687" description="Integrin beta subunit cytoplasmic domain-containing protein" evidence="15">
    <location>
        <begin position="22"/>
        <end position="318"/>
    </location>
</feature>
<dbReference type="GO" id="GO:0055002">
    <property type="term" value="P:striated muscle cell development"/>
    <property type="evidence" value="ECO:0007669"/>
    <property type="project" value="UniProtKB-ARBA"/>
</dbReference>